<dbReference type="Gene3D" id="2.40.100.10">
    <property type="entry name" value="Cyclophilin-like"/>
    <property type="match status" value="1"/>
</dbReference>
<evidence type="ECO:0000313" key="5">
    <source>
        <dbReference type="EMBL" id="TBW68546.1"/>
    </source>
</evidence>
<dbReference type="AlphaFoldDB" id="A0A4Q9W1R4"/>
<dbReference type="InterPro" id="IPR010016">
    <property type="entry name" value="PxpB"/>
</dbReference>
<dbReference type="SUPFAM" id="SSF50891">
    <property type="entry name" value="Cyclophilin-like"/>
    <property type="match status" value="1"/>
</dbReference>
<gene>
    <name evidence="5" type="ORF">EQ812_13070</name>
</gene>
<organism evidence="5 6">
    <name type="scientific">Staphylococcus lugdunensis</name>
    <dbReference type="NCBI Taxonomy" id="28035"/>
    <lineage>
        <taxon>Bacteria</taxon>
        <taxon>Bacillati</taxon>
        <taxon>Bacillota</taxon>
        <taxon>Bacilli</taxon>
        <taxon>Bacillales</taxon>
        <taxon>Staphylococcaceae</taxon>
        <taxon>Staphylococcus</taxon>
    </lineage>
</organism>
<comment type="caution">
    <text evidence="5">The sequence shown here is derived from an EMBL/GenBank/DDBJ whole genome shotgun (WGS) entry which is preliminary data.</text>
</comment>
<dbReference type="InterPro" id="IPR003833">
    <property type="entry name" value="CT_C_D"/>
</dbReference>
<feature type="non-terminal residue" evidence="5">
    <location>
        <position position="1"/>
    </location>
</feature>
<dbReference type="GO" id="GO:0016740">
    <property type="term" value="F:transferase activity"/>
    <property type="evidence" value="ECO:0007669"/>
    <property type="project" value="UniProtKB-KW"/>
</dbReference>
<proteinExistence type="predicted"/>
<keyword evidence="5" id="KW-0808">Transferase</keyword>
<dbReference type="EMBL" id="SCHB01000140">
    <property type="protein sequence ID" value="TBW68546.1"/>
    <property type="molecule type" value="Genomic_DNA"/>
</dbReference>
<keyword evidence="1" id="KW-0547">Nucleotide-binding</keyword>
<dbReference type="PANTHER" id="PTHR34698">
    <property type="entry name" value="5-OXOPROLINASE SUBUNIT B"/>
    <property type="match status" value="1"/>
</dbReference>
<keyword evidence="3" id="KW-0067">ATP-binding</keyword>
<feature type="domain" description="Carboxyltransferase" evidence="4">
    <location>
        <begin position="6"/>
        <end position="52"/>
    </location>
</feature>
<evidence type="ECO:0000313" key="6">
    <source>
        <dbReference type="Proteomes" id="UP000293637"/>
    </source>
</evidence>
<keyword evidence="2" id="KW-0378">Hydrolase</keyword>
<dbReference type="PANTHER" id="PTHR34698:SF2">
    <property type="entry name" value="5-OXOPROLINASE SUBUNIT B"/>
    <property type="match status" value="1"/>
</dbReference>
<dbReference type="InterPro" id="IPR029000">
    <property type="entry name" value="Cyclophilin-like_dom_sf"/>
</dbReference>
<evidence type="ECO:0000256" key="3">
    <source>
        <dbReference type="ARBA" id="ARBA00022840"/>
    </source>
</evidence>
<dbReference type="Proteomes" id="UP000293637">
    <property type="component" value="Unassembled WGS sequence"/>
</dbReference>
<evidence type="ECO:0000256" key="2">
    <source>
        <dbReference type="ARBA" id="ARBA00022801"/>
    </source>
</evidence>
<evidence type="ECO:0000256" key="1">
    <source>
        <dbReference type="ARBA" id="ARBA00022741"/>
    </source>
</evidence>
<reference evidence="5 6" key="1">
    <citation type="journal article" date="2019" name="Sci. Transl. Med.">
        <title>Quorum sensing between bacterial species on the skin protects against epidermal injury in atopic dermatitis.</title>
        <authorList>
            <person name="Williams M.R."/>
        </authorList>
    </citation>
    <scope>NUCLEOTIDE SEQUENCE [LARGE SCALE GENOMIC DNA]</scope>
    <source>
        <strain evidence="5 6">E7</strain>
    </source>
</reference>
<dbReference type="Pfam" id="PF02682">
    <property type="entry name" value="CT_C_D"/>
    <property type="match status" value="1"/>
</dbReference>
<protein>
    <submittedName>
        <fullName evidence="5">Carboxyltransferase domain-containing protein</fullName>
    </submittedName>
</protein>
<dbReference type="RefSeq" id="WP_131513110.1">
    <property type="nucleotide sequence ID" value="NZ_SCHB01000140.1"/>
</dbReference>
<evidence type="ECO:0000259" key="4">
    <source>
        <dbReference type="Pfam" id="PF02682"/>
    </source>
</evidence>
<dbReference type="GO" id="GO:0005524">
    <property type="term" value="F:ATP binding"/>
    <property type="evidence" value="ECO:0007669"/>
    <property type="project" value="UniProtKB-KW"/>
</dbReference>
<dbReference type="GO" id="GO:0016787">
    <property type="term" value="F:hydrolase activity"/>
    <property type="evidence" value="ECO:0007669"/>
    <property type="project" value="UniProtKB-KW"/>
</dbReference>
<accession>A0A4Q9W1R4</accession>
<sequence>TSEKKKFIPCGSVIMEGKKCGIVTTDTYNDWLVIGYTPVQLFFPEQQNFTLLKLGDNVTFESKDINEIELGDYKTCQS</sequence>
<name>A0A4Q9W1R4_STALU</name>